<evidence type="ECO:0000313" key="1">
    <source>
        <dbReference type="EMBL" id="HGG02419.1"/>
    </source>
</evidence>
<dbReference type="AlphaFoldDB" id="A0A7C3VJ72"/>
<dbReference type="GO" id="GO:0016791">
    <property type="term" value="F:phosphatase activity"/>
    <property type="evidence" value="ECO:0007669"/>
    <property type="project" value="InterPro"/>
</dbReference>
<dbReference type="PANTHER" id="PTHR42891:SF1">
    <property type="entry name" value="D-GLYCERO-BETA-D-MANNO-HEPTOSE-1,7-BISPHOSPHATE 7-PHOSPHATASE"/>
    <property type="match status" value="1"/>
</dbReference>
<proteinExistence type="predicted"/>
<organism evidence="1">
    <name type="scientific">Planktothricoides sp. SpSt-374</name>
    <dbReference type="NCBI Taxonomy" id="2282167"/>
    <lineage>
        <taxon>Bacteria</taxon>
        <taxon>Bacillati</taxon>
        <taxon>Cyanobacteriota</taxon>
        <taxon>Cyanophyceae</taxon>
        <taxon>Oscillatoriophycideae</taxon>
        <taxon>Oscillatoriales</taxon>
        <taxon>Oscillatoriaceae</taxon>
        <taxon>Planktothricoides</taxon>
    </lineage>
</organism>
<gene>
    <name evidence="1" type="ORF">ENR15_17690</name>
</gene>
<comment type="caution">
    <text evidence="1">The sequence shown here is derived from an EMBL/GenBank/DDBJ whole genome shotgun (WGS) entry which is preliminary data.</text>
</comment>
<keyword evidence="1" id="KW-0808">Transferase</keyword>
<dbReference type="GO" id="GO:0005975">
    <property type="term" value="P:carbohydrate metabolic process"/>
    <property type="evidence" value="ECO:0007669"/>
    <property type="project" value="InterPro"/>
</dbReference>
<dbReference type="InterPro" id="IPR023214">
    <property type="entry name" value="HAD_sf"/>
</dbReference>
<name>A0A7C3VJ72_9CYAN</name>
<dbReference type="Pfam" id="PF13242">
    <property type="entry name" value="Hydrolase_like"/>
    <property type="match status" value="1"/>
</dbReference>
<dbReference type="GO" id="GO:0016301">
    <property type="term" value="F:kinase activity"/>
    <property type="evidence" value="ECO:0007669"/>
    <property type="project" value="UniProtKB-KW"/>
</dbReference>
<dbReference type="Gene3D" id="3.40.50.1000">
    <property type="entry name" value="HAD superfamily/HAD-like"/>
    <property type="match status" value="1"/>
</dbReference>
<dbReference type="InterPro" id="IPR036412">
    <property type="entry name" value="HAD-like_sf"/>
</dbReference>
<sequence>MKTPKILFLDLGGTIRKPPEKMGDPDEIEVIVGADKVVDYYHHQQWLIVGVTNQGGVAAGYKTLAGCIRKQQRTLALFPQLHEILFCPDFEGRECWRVDRFGGVENIAHLTPDLSGSFRKPGPGMLQLALRQFSALPQDCLMVGDQPADRGAAIAAAIEFQEAQKWRALEAPPTGRRKEE</sequence>
<protein>
    <submittedName>
        <fullName evidence="1">Polynucleotide kinase</fullName>
    </submittedName>
</protein>
<dbReference type="InterPro" id="IPR004446">
    <property type="entry name" value="Heptose_bisP_phosphatase"/>
</dbReference>
<accession>A0A7C3VJ72</accession>
<dbReference type="SUPFAM" id="SSF56784">
    <property type="entry name" value="HAD-like"/>
    <property type="match status" value="1"/>
</dbReference>
<dbReference type="PANTHER" id="PTHR42891">
    <property type="entry name" value="D-GLYCERO-BETA-D-MANNO-HEPTOSE-1,7-BISPHOSPHATE 7-PHOSPHATASE"/>
    <property type="match status" value="1"/>
</dbReference>
<reference evidence="1" key="1">
    <citation type="journal article" date="2020" name="mSystems">
        <title>Genome- and Community-Level Interaction Insights into Carbon Utilization and Element Cycling Functions of Hydrothermarchaeota in Hydrothermal Sediment.</title>
        <authorList>
            <person name="Zhou Z."/>
            <person name="Liu Y."/>
            <person name="Xu W."/>
            <person name="Pan J."/>
            <person name="Luo Z.H."/>
            <person name="Li M."/>
        </authorList>
    </citation>
    <scope>NUCLEOTIDE SEQUENCE [LARGE SCALE GENOMIC DNA]</scope>
    <source>
        <strain evidence="1">SpSt-374</strain>
    </source>
</reference>
<keyword evidence="1" id="KW-0418">Kinase</keyword>
<dbReference type="EMBL" id="DSPX01000180">
    <property type="protein sequence ID" value="HGG02419.1"/>
    <property type="molecule type" value="Genomic_DNA"/>
</dbReference>